<protein>
    <submittedName>
        <fullName evidence="2">UDP-N-acetylglucosamine 2-epimerase (Hydrolyzing)</fullName>
        <ecNumber evidence="2">3.2.1.183</ecNumber>
    </submittedName>
</protein>
<dbReference type="EC" id="3.2.1.183" evidence="2"/>
<evidence type="ECO:0000259" key="1">
    <source>
        <dbReference type="Pfam" id="PF02350"/>
    </source>
</evidence>
<dbReference type="GO" id="GO:0004553">
    <property type="term" value="F:hydrolase activity, hydrolyzing O-glycosyl compounds"/>
    <property type="evidence" value="ECO:0007669"/>
    <property type="project" value="InterPro"/>
</dbReference>
<dbReference type="NCBIfam" id="TIGR03568">
    <property type="entry name" value="NeuC_NnaA"/>
    <property type="match status" value="1"/>
</dbReference>
<dbReference type="PANTHER" id="PTHR43174:SF3">
    <property type="entry name" value="UDP-N-ACETYLGLUCOSAMINE 2-EPIMERASE"/>
    <property type="match status" value="1"/>
</dbReference>
<evidence type="ECO:0000313" key="3">
    <source>
        <dbReference type="Proteomes" id="UP000312102"/>
    </source>
</evidence>
<dbReference type="CDD" id="cd03786">
    <property type="entry name" value="GTB_UDP-GlcNAc_2-Epimerase"/>
    <property type="match status" value="1"/>
</dbReference>
<feature type="domain" description="UDP-N-acetylglucosamine 2-epimerase" evidence="1">
    <location>
        <begin position="25"/>
        <end position="368"/>
    </location>
</feature>
<dbReference type="Pfam" id="PF02350">
    <property type="entry name" value="Epimerase_2"/>
    <property type="match status" value="1"/>
</dbReference>
<reference evidence="2 3" key="1">
    <citation type="journal article" date="2019" name="ISME J.">
        <title>Evolution in action: habitat transition from sediment to the pelagial leads to genome streamlining in Methylophilaceae.</title>
        <authorList>
            <person name="Salcher M."/>
            <person name="Schaefle D."/>
            <person name="Kaspar M."/>
            <person name="Neuenschwander S.M."/>
            <person name="Ghai R."/>
        </authorList>
    </citation>
    <scope>NUCLEOTIDE SEQUENCE [LARGE SCALE GENOMIC DNA]</scope>
    <source>
        <strain evidence="2 3">MMS-RI-1</strain>
    </source>
</reference>
<keyword evidence="2" id="KW-0326">Glycosidase</keyword>
<dbReference type="RefSeq" id="WP_139883067.1">
    <property type="nucleotide sequence ID" value="NZ_CP040986.1"/>
</dbReference>
<evidence type="ECO:0000313" key="2">
    <source>
        <dbReference type="EMBL" id="QDD13367.1"/>
    </source>
</evidence>
<name>A0AAE6KP89_9PROT</name>
<dbReference type="InterPro" id="IPR003331">
    <property type="entry name" value="UDP_GlcNAc_Epimerase_2_dom"/>
</dbReference>
<proteinExistence type="predicted"/>
<dbReference type="Proteomes" id="UP000312102">
    <property type="component" value="Chromosome"/>
</dbReference>
<dbReference type="AlphaFoldDB" id="A0AAE6KP89"/>
<dbReference type="EMBL" id="CP040986">
    <property type="protein sequence ID" value="QDD13367.1"/>
    <property type="molecule type" value="Genomic_DNA"/>
</dbReference>
<accession>A0AAE6KP89</accession>
<dbReference type="InterPro" id="IPR020004">
    <property type="entry name" value="UDP-GlcNAc_Epase"/>
</dbReference>
<dbReference type="SUPFAM" id="SSF53756">
    <property type="entry name" value="UDP-Glycosyltransferase/glycogen phosphorylase"/>
    <property type="match status" value="1"/>
</dbReference>
<organism evidence="2 3">
    <name type="scientific">Candidatus Methylopumilus rimovensis</name>
    <dbReference type="NCBI Taxonomy" id="2588535"/>
    <lineage>
        <taxon>Bacteria</taxon>
        <taxon>Pseudomonadati</taxon>
        <taxon>Pseudomonadota</taxon>
        <taxon>Betaproteobacteria</taxon>
        <taxon>Nitrosomonadales</taxon>
        <taxon>Methylophilaceae</taxon>
        <taxon>Candidatus Methylopumilus</taxon>
    </lineage>
</organism>
<dbReference type="Gene3D" id="3.40.50.2000">
    <property type="entry name" value="Glycogen Phosphorylase B"/>
    <property type="match status" value="2"/>
</dbReference>
<keyword evidence="3" id="KW-1185">Reference proteome</keyword>
<dbReference type="GO" id="GO:0006047">
    <property type="term" value="P:UDP-N-acetylglucosamine metabolic process"/>
    <property type="evidence" value="ECO:0007669"/>
    <property type="project" value="InterPro"/>
</dbReference>
<dbReference type="KEGG" id="mrk:FIT61_02685"/>
<dbReference type="InterPro" id="IPR029767">
    <property type="entry name" value="WecB-like"/>
</dbReference>
<dbReference type="PANTHER" id="PTHR43174">
    <property type="entry name" value="UDP-N-ACETYLGLUCOSAMINE 2-EPIMERASE"/>
    <property type="match status" value="1"/>
</dbReference>
<keyword evidence="2" id="KW-0378">Hydrolase</keyword>
<gene>
    <name evidence="2" type="primary">neuC</name>
    <name evidence="2" type="ORF">FIT61_02685</name>
</gene>
<sequence>MKKICIVTGGRSEYGLLRWVMEGINRSFKLKLQIIVTGSHLSAEFGSTFKKIEDDGFNIDKKVEMLLNSDSAAGITKSMGLGLIGFADAFAELKPDLVLVLGDRYEIFTATSAAMIFQLPIAHIHGGELTEGAFDDSIRHSITKMAHLHFVAAEVYQKRVIQLGEQPKNVFLVGGLGVDSMLHIKLMKLRQVEKSLNFKFLTRNLLITFHPVTLELDKCIKQIDELLESLAELKNIGLIFTMPNADNNNRLIFHKIQDFCLHHPHSKSYVSMGQELYFSCLKHVDGVIGNSSSGLLEAPSFKKGTINIGDRQRGRLRAASVIDCDPNRNSISDAIKKLFSAQFKLKLKNIENPYGSGGSSKTIVKILERKDFKSLLKKRFYDL</sequence>